<accession>A0A165CVA4</accession>
<dbReference type="CDD" id="cd18186">
    <property type="entry name" value="BTB_POZ_ZBTB_KLHL-like"/>
    <property type="match status" value="1"/>
</dbReference>
<sequence>MMCMQEDGFPAVEDIKRDQEFWYPDGNIIVITDDQIAFRIYRGMLAEHSEVFRGMFTVPQPQSSERMDDCPIVHVSDASNDFRRILRFVFRGRNHYRDTDVLAFSEVAALIRIGHKYEVEGLVSMGRKRLRDVWPDSFEAWMARPAVKQEDRADCVVAVKLARLIGLDAILPAALYDCCQLETRTLLDGVSYPDGTVERLDIDDLTRCFDGRRGLSKAKAATLNAVFTIPADRLFKFGLLEKPEERCLDTTRCKNVLQELRNSTDLQAWHIRESALMSWPSAIKLDMSLTEVSSSHSTYLQLCAHCKRKVETNDKRERTEIWAKLPSIFDLIVEGRNTNQSRVVRKFYG</sequence>
<proteinExistence type="predicted"/>
<dbReference type="InterPro" id="IPR000210">
    <property type="entry name" value="BTB/POZ_dom"/>
</dbReference>
<dbReference type="RefSeq" id="XP_040761232.1">
    <property type="nucleotide sequence ID" value="XM_040905831.1"/>
</dbReference>
<dbReference type="STRING" id="1314785.A0A165CVA4"/>
<dbReference type="OrthoDB" id="2800059at2759"/>
<dbReference type="InParanoid" id="A0A165CVA4"/>
<gene>
    <name evidence="2" type="ORF">LAESUDRAFT_683666</name>
</gene>
<keyword evidence="3" id="KW-1185">Reference proteome</keyword>
<dbReference type="EMBL" id="KV427643">
    <property type="protein sequence ID" value="KZT03492.1"/>
    <property type="molecule type" value="Genomic_DNA"/>
</dbReference>
<feature type="domain" description="BTB" evidence="1">
    <location>
        <begin position="26"/>
        <end position="98"/>
    </location>
</feature>
<organism evidence="2 3">
    <name type="scientific">Laetiporus sulphureus 93-53</name>
    <dbReference type="NCBI Taxonomy" id="1314785"/>
    <lineage>
        <taxon>Eukaryota</taxon>
        <taxon>Fungi</taxon>
        <taxon>Dikarya</taxon>
        <taxon>Basidiomycota</taxon>
        <taxon>Agaricomycotina</taxon>
        <taxon>Agaricomycetes</taxon>
        <taxon>Polyporales</taxon>
        <taxon>Laetiporus</taxon>
    </lineage>
</organism>
<evidence type="ECO:0000313" key="2">
    <source>
        <dbReference type="EMBL" id="KZT03492.1"/>
    </source>
</evidence>
<dbReference type="Gene3D" id="3.30.710.10">
    <property type="entry name" value="Potassium Channel Kv1.1, Chain A"/>
    <property type="match status" value="1"/>
</dbReference>
<dbReference type="GeneID" id="63822860"/>
<dbReference type="Pfam" id="PF00651">
    <property type="entry name" value="BTB"/>
    <property type="match status" value="1"/>
</dbReference>
<dbReference type="Proteomes" id="UP000076871">
    <property type="component" value="Unassembled WGS sequence"/>
</dbReference>
<name>A0A165CVA4_9APHY</name>
<dbReference type="InterPro" id="IPR011333">
    <property type="entry name" value="SKP1/BTB/POZ_sf"/>
</dbReference>
<dbReference type="AlphaFoldDB" id="A0A165CVA4"/>
<dbReference type="SUPFAM" id="SSF54695">
    <property type="entry name" value="POZ domain"/>
    <property type="match status" value="1"/>
</dbReference>
<evidence type="ECO:0000313" key="3">
    <source>
        <dbReference type="Proteomes" id="UP000076871"/>
    </source>
</evidence>
<evidence type="ECO:0000259" key="1">
    <source>
        <dbReference type="PROSITE" id="PS50097"/>
    </source>
</evidence>
<protein>
    <recommendedName>
        <fullName evidence="1">BTB domain-containing protein</fullName>
    </recommendedName>
</protein>
<dbReference type="PROSITE" id="PS50097">
    <property type="entry name" value="BTB"/>
    <property type="match status" value="1"/>
</dbReference>
<reference evidence="2 3" key="1">
    <citation type="journal article" date="2016" name="Mol. Biol. Evol.">
        <title>Comparative Genomics of Early-Diverging Mushroom-Forming Fungi Provides Insights into the Origins of Lignocellulose Decay Capabilities.</title>
        <authorList>
            <person name="Nagy L.G."/>
            <person name="Riley R."/>
            <person name="Tritt A."/>
            <person name="Adam C."/>
            <person name="Daum C."/>
            <person name="Floudas D."/>
            <person name="Sun H."/>
            <person name="Yadav J.S."/>
            <person name="Pangilinan J."/>
            <person name="Larsson K.H."/>
            <person name="Matsuura K."/>
            <person name="Barry K."/>
            <person name="Labutti K."/>
            <person name="Kuo R."/>
            <person name="Ohm R.A."/>
            <person name="Bhattacharya S.S."/>
            <person name="Shirouzu T."/>
            <person name="Yoshinaga Y."/>
            <person name="Martin F.M."/>
            <person name="Grigoriev I.V."/>
            <person name="Hibbett D.S."/>
        </authorList>
    </citation>
    <scope>NUCLEOTIDE SEQUENCE [LARGE SCALE GENOMIC DNA]</scope>
    <source>
        <strain evidence="2 3">93-53</strain>
    </source>
</reference>